<evidence type="ECO:0000313" key="1">
    <source>
        <dbReference type="EMBL" id="AYB29155.1"/>
    </source>
</evidence>
<dbReference type="RefSeq" id="WP_119752478.1">
    <property type="nucleotide sequence ID" value="NZ_CP032382.1"/>
</dbReference>
<proteinExistence type="predicted"/>
<dbReference type="EMBL" id="CP032382">
    <property type="protein sequence ID" value="AYB29155.1"/>
    <property type="molecule type" value="Genomic_DNA"/>
</dbReference>
<sequence length="301" mass="33355">MKKIIFILLLGSVAVSCKKSTETTESATVTADTSETSTAFDAQRKMFFNNLMAPAEVAAQIQFTAAEFNPKLMSDPKSFVQYTGNEVKAAANLGVYLSDLNYSIAYKQAKTTKEYFGAAHELSKAIGGEKRVLEFLMKRYNDNIAQNDSVKSVVTDLLQKSTSQLQGTDKEKLAGIAMAAYQIENLHLVLGTLESYPKDMLPGDARTVILVPLFKVALNQRANVQNIYNFLKTYSDPNDPDKNPNYPYYANAFEELIGVYQKLNVEEKIASNKGLEIMNDAVVKELSEKVNAIRNKIVSPT</sequence>
<gene>
    <name evidence="1" type="ORF">D4L85_00510</name>
</gene>
<dbReference type="OrthoDB" id="1116284at2"/>
<accession>A0A385SGY0</accession>
<dbReference type="PROSITE" id="PS51257">
    <property type="entry name" value="PROKAR_LIPOPROTEIN"/>
    <property type="match status" value="1"/>
</dbReference>
<protein>
    <submittedName>
        <fullName evidence="1">Uncharacterized protein</fullName>
    </submittedName>
</protein>
<dbReference type="AlphaFoldDB" id="A0A385SGY0"/>
<reference evidence="2" key="1">
    <citation type="submission" date="2018-09" db="EMBL/GenBank/DDBJ databases">
        <title>Chryseolinea sp. KIS68-18 isolated from soil.</title>
        <authorList>
            <person name="Weon H.-Y."/>
            <person name="Kwon S.-W."/>
            <person name="Lee S.A."/>
        </authorList>
    </citation>
    <scope>NUCLEOTIDE SEQUENCE [LARGE SCALE GENOMIC DNA]</scope>
    <source>
        <strain evidence="2">KIS68-18</strain>
    </source>
</reference>
<keyword evidence="2" id="KW-1185">Reference proteome</keyword>
<name>A0A385SGY0_9BACT</name>
<organism evidence="1 2">
    <name type="scientific">Chryseolinea soli</name>
    <dbReference type="NCBI Taxonomy" id="2321403"/>
    <lineage>
        <taxon>Bacteria</taxon>
        <taxon>Pseudomonadati</taxon>
        <taxon>Bacteroidota</taxon>
        <taxon>Cytophagia</taxon>
        <taxon>Cytophagales</taxon>
        <taxon>Fulvivirgaceae</taxon>
        <taxon>Chryseolinea</taxon>
    </lineage>
</organism>
<dbReference type="Proteomes" id="UP000266183">
    <property type="component" value="Chromosome"/>
</dbReference>
<dbReference type="KEGG" id="chk:D4L85_00510"/>
<evidence type="ECO:0000313" key="2">
    <source>
        <dbReference type="Proteomes" id="UP000266183"/>
    </source>
</evidence>